<reference evidence="2" key="1">
    <citation type="journal article" date="2017" name="bioRxiv">
        <title>Comparative analysis of the genomes of Stylophora pistillata and Acropora digitifera provides evidence for extensive differences between species of corals.</title>
        <authorList>
            <person name="Voolstra C.R."/>
            <person name="Li Y."/>
            <person name="Liew Y.J."/>
            <person name="Baumgarten S."/>
            <person name="Zoccola D."/>
            <person name="Flot J.-F."/>
            <person name="Tambutte S."/>
            <person name="Allemand D."/>
            <person name="Aranda M."/>
        </authorList>
    </citation>
    <scope>NUCLEOTIDE SEQUENCE [LARGE SCALE GENOMIC DNA]</scope>
</reference>
<name>A0A2B4R4R7_STYPI</name>
<comment type="caution">
    <text evidence="1">The sequence shown here is derived from an EMBL/GenBank/DDBJ whole genome shotgun (WGS) entry which is preliminary data.</text>
</comment>
<proteinExistence type="predicted"/>
<dbReference type="InterPro" id="IPR009003">
    <property type="entry name" value="Peptidase_S1_PA"/>
</dbReference>
<dbReference type="AlphaFoldDB" id="A0A2B4R4R7"/>
<protein>
    <recommendedName>
        <fullName evidence="3">Serine protease</fullName>
    </recommendedName>
</protein>
<evidence type="ECO:0000313" key="1">
    <source>
        <dbReference type="EMBL" id="PFX13334.1"/>
    </source>
</evidence>
<dbReference type="Pfam" id="PF13365">
    <property type="entry name" value="Trypsin_2"/>
    <property type="match status" value="1"/>
</dbReference>
<evidence type="ECO:0000313" key="2">
    <source>
        <dbReference type="Proteomes" id="UP000225706"/>
    </source>
</evidence>
<accession>A0A2B4R4R7</accession>
<evidence type="ECO:0008006" key="3">
    <source>
        <dbReference type="Google" id="ProtNLM"/>
    </source>
</evidence>
<gene>
    <name evidence="1" type="ORF">AWC38_SpisGene22588</name>
</gene>
<dbReference type="Proteomes" id="UP000225706">
    <property type="component" value="Unassembled WGS sequence"/>
</dbReference>
<dbReference type="SUPFAM" id="SSF50494">
    <property type="entry name" value="Trypsin-like serine proteases"/>
    <property type="match status" value="1"/>
</dbReference>
<dbReference type="EMBL" id="LSMT01001004">
    <property type="protein sequence ID" value="PFX13334.1"/>
    <property type="molecule type" value="Genomic_DNA"/>
</dbReference>
<organism evidence="1 2">
    <name type="scientific">Stylophora pistillata</name>
    <name type="common">Smooth cauliflower coral</name>
    <dbReference type="NCBI Taxonomy" id="50429"/>
    <lineage>
        <taxon>Eukaryota</taxon>
        <taxon>Metazoa</taxon>
        <taxon>Cnidaria</taxon>
        <taxon>Anthozoa</taxon>
        <taxon>Hexacorallia</taxon>
        <taxon>Scleractinia</taxon>
        <taxon>Astrocoeniina</taxon>
        <taxon>Pocilloporidae</taxon>
        <taxon>Stylophora</taxon>
    </lineage>
</organism>
<keyword evidence="2" id="KW-1185">Reference proteome</keyword>
<sequence length="485" mass="55144">MTPKAKFYFDLVELIESAMNPTYSDQLETLESCPPLLSLCISNEGETGEDEAWEDSIKKCNLEHGRGQTVDEDEYHKGFLEVSDPSFESRIKEWISSMFQCNDLYRNILKDLLEHEGELLYNIFGFSATRGSRLYIEGFLRRSRQKKQERMEKAKDFLTSAVENVTIDIMRRIDGVVRVQRKRTRSGRDHGTGTGIVVRLNRSGTRHTPDTKVEGDFAILTNNHVIANEEEAAAATIDFFYNAAAGNRTQGPPPSGVVTKRVEKLLTWSPPIPVGTRASSEEMDFSILTFDVGTDHDFIDKLSKVSFYLNEIFENGLPHRPLIKPTKPLFLLAIGHPHGSNKRISFGQGKEPAVEKKGSAEDYETTYDLTTCQGSSGCPVLAILVSSMGYLKAALQFLHFKKGRGINIMKLYPNLNKRREVGGIYKLYYSHLNSHEMIFCNSEFPKTEPSRRPIWWDDEDDKYCSERSLRKGEILLKTIVSKYTY</sequence>